<evidence type="ECO:0000256" key="6">
    <source>
        <dbReference type="ARBA" id="ARBA00081214"/>
    </source>
</evidence>
<dbReference type="PANTHER" id="PTHR12904:SF23">
    <property type="entry name" value="PROTEIN ZER-1 HOMOLOG"/>
    <property type="match status" value="1"/>
</dbReference>
<dbReference type="SUPFAM" id="SSF48371">
    <property type="entry name" value="ARM repeat"/>
    <property type="match status" value="1"/>
</dbReference>
<evidence type="ECO:0000256" key="4">
    <source>
        <dbReference type="ARBA" id="ARBA00022786"/>
    </source>
</evidence>
<name>A0A182J356_ANOAO</name>
<dbReference type="InterPro" id="IPR011989">
    <property type="entry name" value="ARM-like"/>
</dbReference>
<dbReference type="InterPro" id="IPR055142">
    <property type="entry name" value="ZER1-like_C"/>
</dbReference>
<feature type="domain" description="Zer-1-like leucine-rich repeats region" evidence="9">
    <location>
        <begin position="186"/>
        <end position="320"/>
    </location>
</feature>
<feature type="region of interest" description="Disordered" evidence="7">
    <location>
        <begin position="757"/>
        <end position="785"/>
    </location>
</feature>
<dbReference type="InterPro" id="IPR051341">
    <property type="entry name" value="Zyg-11_UBL_adapter"/>
</dbReference>
<dbReference type="InterPro" id="IPR016024">
    <property type="entry name" value="ARM-type_fold"/>
</dbReference>
<evidence type="ECO:0000256" key="1">
    <source>
        <dbReference type="ARBA" id="ARBA00009420"/>
    </source>
</evidence>
<evidence type="ECO:0000256" key="5">
    <source>
        <dbReference type="ARBA" id="ARBA00067612"/>
    </source>
</evidence>
<feature type="compositionally biased region" description="Gly residues" evidence="7">
    <location>
        <begin position="758"/>
        <end position="771"/>
    </location>
</feature>
<dbReference type="GO" id="GO:0031462">
    <property type="term" value="C:Cul2-RING ubiquitin ligase complex"/>
    <property type="evidence" value="ECO:0007669"/>
    <property type="project" value="TreeGrafter"/>
</dbReference>
<reference evidence="10" key="1">
    <citation type="submission" date="2022-08" db="UniProtKB">
        <authorList>
            <consortium name="EnsemblMetazoa"/>
        </authorList>
    </citation>
    <scope>IDENTIFICATION</scope>
    <source>
        <strain evidence="10">EBRO</strain>
    </source>
</reference>
<dbReference type="FunFam" id="1.25.10.10:FF:000111">
    <property type="entry name" value="Protein zer-1 homolog"/>
    <property type="match status" value="1"/>
</dbReference>
<dbReference type="SUPFAM" id="SSF52047">
    <property type="entry name" value="RNI-like"/>
    <property type="match status" value="1"/>
</dbReference>
<evidence type="ECO:0000259" key="9">
    <source>
        <dbReference type="Pfam" id="PF25013"/>
    </source>
</evidence>
<dbReference type="InterPro" id="IPR032675">
    <property type="entry name" value="LRR_dom_sf"/>
</dbReference>
<dbReference type="PANTHER" id="PTHR12904">
    <property type="match status" value="1"/>
</dbReference>
<keyword evidence="2" id="KW-0433">Leucine-rich repeat</keyword>
<evidence type="ECO:0000259" key="8">
    <source>
        <dbReference type="Pfam" id="PF22964"/>
    </source>
</evidence>
<dbReference type="STRING" id="41427.A0A182J356"/>
<dbReference type="Gene3D" id="1.25.10.10">
    <property type="entry name" value="Leucine-rich Repeat Variant"/>
    <property type="match status" value="1"/>
</dbReference>
<sequence length="785" mass="89063">MLGRVRLKESGIMDEELPTLLETTIRFLAKNLNVMCNTDPVTHQLELKDDVIIPNEICDRFLRYQQDCGQDINDRFIQIFRDTEKTPLRHVSLRNSTITNEGMRILLRHQLSSLSMWYCNKITTASWNILIEHCRQLRSLELGRFVDMLKHSEPNEKTPIYFQLQLPRLQRLKLNGVVLQPSIQFGHLTDLHHLDLTACIFADFSLKALLELPNLRTLILFNVWPLEHEFPTLCKLQNLETLDLSVSRANVDGNYLTPNKLLANLVENLTKLRHLDISGTNLPGDGVAERAGSCTGSSSDIPGLASRVERPLDFLGIYYTSHSACKWHDIPALRIAGEGTEEQILVAAVAYQDRHELLTKVLNDLYHLLRFETCKQIHKALDVVLSAMDKHIRVKNIQISGSATLFYIVKGREKMKFGVPLKNHIIHTLLNGMSTHLTDDTMMRNGCLTLCQFNIPIDVVSRKRRTMMFEYERLVQILLHGVSYREQEGFVQRIAIYLLNSLACQVDGSQKLFLGDLGAISTMLNLINDRLSRRMFDDVMEVAWSTMWNVTDETAKNCERFLDGRGMEYFIGCLKLFPDRDDLLRNMMGLLGNVAEVKELRPRLMTPVFITEFSNLLDSSSDGIEVSYNAAGVLAHIASDGEAAWTITSPTRYSVLVRMVEAIERWDLSAERNINYRSFEPILGLIRCYHTPQCQHWAVWALANLTKVYPTKYCRVVEQERGIELLQELIEHPAPYPRLKELAQIVLTHCRNLSEPMGAGGGGGGDGGADGSGSNTDPAVMELDG</sequence>
<organism evidence="10">
    <name type="scientific">Anopheles atroparvus</name>
    <name type="common">European mosquito</name>
    <dbReference type="NCBI Taxonomy" id="41427"/>
    <lineage>
        <taxon>Eukaryota</taxon>
        <taxon>Metazoa</taxon>
        <taxon>Ecdysozoa</taxon>
        <taxon>Arthropoda</taxon>
        <taxon>Hexapoda</taxon>
        <taxon>Insecta</taxon>
        <taxon>Pterygota</taxon>
        <taxon>Neoptera</taxon>
        <taxon>Endopterygota</taxon>
        <taxon>Diptera</taxon>
        <taxon>Nematocera</taxon>
        <taxon>Culicoidea</taxon>
        <taxon>Culicidae</taxon>
        <taxon>Anophelinae</taxon>
        <taxon>Anopheles</taxon>
    </lineage>
</organism>
<dbReference type="Pfam" id="PF22964">
    <property type="entry name" value="ZER1-like_2nd"/>
    <property type="match status" value="1"/>
</dbReference>
<evidence type="ECO:0000256" key="7">
    <source>
        <dbReference type="SAM" id="MobiDB-lite"/>
    </source>
</evidence>
<dbReference type="Pfam" id="PF25013">
    <property type="entry name" value="LRR_Zer-1"/>
    <property type="match status" value="1"/>
</dbReference>
<comment type="similarity">
    <text evidence="1">Belongs to the zyg-11 family.</text>
</comment>
<keyword evidence="4" id="KW-0833">Ubl conjugation pathway</keyword>
<proteinExistence type="inferred from homology"/>
<feature type="domain" description="Protein zer-1 homolog-like C-terminal" evidence="8">
    <location>
        <begin position="387"/>
        <end position="751"/>
    </location>
</feature>
<protein>
    <recommendedName>
        <fullName evidence="5">Protein zer-1 homolog</fullName>
    </recommendedName>
    <alternativeName>
        <fullName evidence="6">Zyg-11 homolog B-like protein</fullName>
    </alternativeName>
</protein>
<accession>A0A182J356</accession>
<evidence type="ECO:0000256" key="3">
    <source>
        <dbReference type="ARBA" id="ARBA00022737"/>
    </source>
</evidence>
<keyword evidence="3" id="KW-0677">Repeat</keyword>
<dbReference type="VEuPathDB" id="VectorBase:AATE010490"/>
<evidence type="ECO:0000256" key="2">
    <source>
        <dbReference type="ARBA" id="ARBA00022614"/>
    </source>
</evidence>
<dbReference type="InterPro" id="IPR056845">
    <property type="entry name" value="LRR_Zer-1"/>
</dbReference>
<dbReference type="AlphaFoldDB" id="A0A182J356"/>
<dbReference type="EnsemblMetazoa" id="AATE010490-RA">
    <property type="protein sequence ID" value="AATE010490-PA.1"/>
    <property type="gene ID" value="AATE010490"/>
</dbReference>
<evidence type="ECO:0000313" key="10">
    <source>
        <dbReference type="EnsemblMetazoa" id="AATE010490-PA.1"/>
    </source>
</evidence>
<dbReference type="Gene3D" id="3.80.10.10">
    <property type="entry name" value="Ribonuclease Inhibitor"/>
    <property type="match status" value="1"/>
</dbReference>